<reference evidence="1 2" key="1">
    <citation type="journal article" date="2016" name="Nat. Commun.">
        <title>Thousands of microbial genomes shed light on interconnected biogeochemical processes in an aquifer system.</title>
        <authorList>
            <person name="Anantharaman K."/>
            <person name="Brown C.T."/>
            <person name="Hug L.A."/>
            <person name="Sharon I."/>
            <person name="Castelle C.J."/>
            <person name="Probst A.J."/>
            <person name="Thomas B.C."/>
            <person name="Singh A."/>
            <person name="Wilkins M.J."/>
            <person name="Karaoz U."/>
            <person name="Brodie E.L."/>
            <person name="Williams K.H."/>
            <person name="Hubbard S.S."/>
            <person name="Banfield J.F."/>
        </authorList>
    </citation>
    <scope>NUCLEOTIDE SEQUENCE [LARGE SCALE GENOMIC DNA]</scope>
</reference>
<evidence type="ECO:0000313" key="2">
    <source>
        <dbReference type="Proteomes" id="UP000176662"/>
    </source>
</evidence>
<organism evidence="1 2">
    <name type="scientific">Candidatus Nealsonbacteria bacterium RBG_13_38_11</name>
    <dbReference type="NCBI Taxonomy" id="1801662"/>
    <lineage>
        <taxon>Bacteria</taxon>
        <taxon>Candidatus Nealsoniibacteriota</taxon>
    </lineage>
</organism>
<name>A0A1G2E0L4_9BACT</name>
<gene>
    <name evidence="1" type="ORF">A2Z68_02295</name>
</gene>
<sequence>MSIALIRESQTKYAQGTAERKEDGAATYGTLSFVIDTFSEPWSEKYPHVLIDDLSLGEYTARFAEFFLGPNLYLLRDESIWKLFSALNKAAFQAKIDKGIPKEIIRVSGASFAAANIKYDNTELLAAGDAFIAGELKNGGIFITKDQVHLHTMAMRKKIARLMEEVATEWGLRLDSITNEQVIEDVRKEMWNRFVHPLKIAREKVMNNPEVPSGYPTLNGDAQGERMWQRYLFRTADIKRLLLFTDGFIAWELLKQMTSQQLGIFIIELYKKSGINGILALTRSFETATSRRSHTKHAEATTTSIELS</sequence>
<dbReference type="Proteomes" id="UP000176662">
    <property type="component" value="Unassembled WGS sequence"/>
</dbReference>
<dbReference type="AlphaFoldDB" id="A0A1G2E0L4"/>
<accession>A0A1G2E0L4</accession>
<evidence type="ECO:0000313" key="1">
    <source>
        <dbReference type="EMBL" id="OGZ19259.1"/>
    </source>
</evidence>
<dbReference type="EMBL" id="MHLX01000007">
    <property type="protein sequence ID" value="OGZ19259.1"/>
    <property type="molecule type" value="Genomic_DNA"/>
</dbReference>
<protein>
    <submittedName>
        <fullName evidence="1">Uncharacterized protein</fullName>
    </submittedName>
</protein>
<proteinExistence type="predicted"/>
<comment type="caution">
    <text evidence="1">The sequence shown here is derived from an EMBL/GenBank/DDBJ whole genome shotgun (WGS) entry which is preliminary data.</text>
</comment>